<feature type="domain" description="HMA" evidence="1">
    <location>
        <begin position="2"/>
        <end position="68"/>
    </location>
</feature>
<sequence length="69" mass="7629">MTEKTFRVEGMSCGHCEMSVQEELEELDGVKSAKADHVEGTVVVAYEEGRVTGEQFRAAVEEAGYELVF</sequence>
<evidence type="ECO:0000259" key="1">
    <source>
        <dbReference type="PROSITE" id="PS50846"/>
    </source>
</evidence>
<reference evidence="2" key="1">
    <citation type="submission" date="2023-11" db="EMBL/GenBank/DDBJ databases">
        <title>MicrobeMod: A computational toolkit for identifying prokaryotic methylation and restriction-modification with nanopore sequencing.</title>
        <authorList>
            <person name="Crits-Christoph A."/>
            <person name="Kang S.C."/>
            <person name="Lee H."/>
            <person name="Ostrov N."/>
        </authorList>
    </citation>
    <scope>NUCLEOTIDE SEQUENCE</scope>
    <source>
        <strain evidence="2">ATCC 51242</strain>
    </source>
</reference>
<dbReference type="SUPFAM" id="SSF55008">
    <property type="entry name" value="HMA, heavy metal-associated domain"/>
    <property type="match status" value="1"/>
</dbReference>
<name>A0AB35TA05_RUBRA</name>
<accession>A0AB35TA05</accession>
<dbReference type="GO" id="GO:0046872">
    <property type="term" value="F:metal ion binding"/>
    <property type="evidence" value="ECO:0007669"/>
    <property type="project" value="InterPro"/>
</dbReference>
<proteinExistence type="predicted"/>
<dbReference type="EMBL" id="JAWXXX010000001">
    <property type="protein sequence ID" value="MDX5895163.1"/>
    <property type="molecule type" value="Genomic_DNA"/>
</dbReference>
<dbReference type="Gene3D" id="3.30.70.100">
    <property type="match status" value="1"/>
</dbReference>
<dbReference type="CDD" id="cd00371">
    <property type="entry name" value="HMA"/>
    <property type="match status" value="1"/>
</dbReference>
<evidence type="ECO:0000313" key="2">
    <source>
        <dbReference type="EMBL" id="MDX5895163.1"/>
    </source>
</evidence>
<comment type="caution">
    <text evidence="2">The sequence shown here is derived from an EMBL/GenBank/DDBJ whole genome shotgun (WGS) entry which is preliminary data.</text>
</comment>
<evidence type="ECO:0000313" key="3">
    <source>
        <dbReference type="Proteomes" id="UP001281130"/>
    </source>
</evidence>
<dbReference type="InterPro" id="IPR036163">
    <property type="entry name" value="HMA_dom_sf"/>
</dbReference>
<dbReference type="PROSITE" id="PS50846">
    <property type="entry name" value="HMA_2"/>
    <property type="match status" value="1"/>
</dbReference>
<dbReference type="RefSeq" id="WP_084362608.1">
    <property type="nucleotide sequence ID" value="NZ_JAWXXX010000001.1"/>
</dbReference>
<organism evidence="2 3">
    <name type="scientific">Rubrobacter radiotolerans</name>
    <name type="common">Arthrobacter radiotolerans</name>
    <dbReference type="NCBI Taxonomy" id="42256"/>
    <lineage>
        <taxon>Bacteria</taxon>
        <taxon>Bacillati</taxon>
        <taxon>Actinomycetota</taxon>
        <taxon>Rubrobacteria</taxon>
        <taxon>Rubrobacterales</taxon>
        <taxon>Rubrobacteraceae</taxon>
        <taxon>Rubrobacter</taxon>
    </lineage>
</organism>
<dbReference type="Pfam" id="PF00403">
    <property type="entry name" value="HMA"/>
    <property type="match status" value="1"/>
</dbReference>
<protein>
    <submittedName>
        <fullName evidence="2">Cation transporter</fullName>
    </submittedName>
</protein>
<dbReference type="InterPro" id="IPR006121">
    <property type="entry name" value="HMA_dom"/>
</dbReference>
<gene>
    <name evidence="2" type="ORF">SIL72_14140</name>
</gene>
<dbReference type="AlphaFoldDB" id="A0AB35TA05"/>
<dbReference type="Proteomes" id="UP001281130">
    <property type="component" value="Unassembled WGS sequence"/>
</dbReference>